<evidence type="ECO:0000313" key="10">
    <source>
        <dbReference type="Proteomes" id="UP000265742"/>
    </source>
</evidence>
<dbReference type="Pfam" id="PF12911">
    <property type="entry name" value="OppC_N"/>
    <property type="match status" value="1"/>
</dbReference>
<dbReference type="AlphaFoldDB" id="A0A3A1U3G3"/>
<evidence type="ECO:0000256" key="7">
    <source>
        <dbReference type="RuleBase" id="RU363032"/>
    </source>
</evidence>
<keyword evidence="4 7" id="KW-0812">Transmembrane</keyword>
<evidence type="ECO:0000256" key="5">
    <source>
        <dbReference type="ARBA" id="ARBA00022989"/>
    </source>
</evidence>
<feature type="transmembrane region" description="Helical" evidence="7">
    <location>
        <begin position="67"/>
        <end position="85"/>
    </location>
</feature>
<protein>
    <submittedName>
        <fullName evidence="9">ABC transporter permease</fullName>
    </submittedName>
</protein>
<dbReference type="InterPro" id="IPR035906">
    <property type="entry name" value="MetI-like_sf"/>
</dbReference>
<feature type="transmembrane region" description="Helical" evidence="7">
    <location>
        <begin position="193"/>
        <end position="215"/>
    </location>
</feature>
<feature type="transmembrane region" description="Helical" evidence="7">
    <location>
        <begin position="329"/>
        <end position="348"/>
    </location>
</feature>
<keyword evidence="5 7" id="KW-1133">Transmembrane helix</keyword>
<dbReference type="InterPro" id="IPR000515">
    <property type="entry name" value="MetI-like"/>
</dbReference>
<name>A0A3A1U3G3_9MICO</name>
<organism evidence="9 10">
    <name type="scientific">Amnibacterium setariae</name>
    <dbReference type="NCBI Taxonomy" id="2306585"/>
    <lineage>
        <taxon>Bacteria</taxon>
        <taxon>Bacillati</taxon>
        <taxon>Actinomycetota</taxon>
        <taxon>Actinomycetes</taxon>
        <taxon>Micrococcales</taxon>
        <taxon>Microbacteriaceae</taxon>
        <taxon>Amnibacterium</taxon>
    </lineage>
</organism>
<comment type="similarity">
    <text evidence="7">Belongs to the binding-protein-dependent transport system permease family.</text>
</comment>
<keyword evidence="3" id="KW-1003">Cell membrane</keyword>
<dbReference type="Proteomes" id="UP000265742">
    <property type="component" value="Unassembled WGS sequence"/>
</dbReference>
<sequence>MPRRASSGGQGVSLSGPTEFEAVAADDGLAGSGLQGDGNPAPDATAPGIAGRSLWAIAWRRLRRDKLALAGGVVIVLFILAAVFADPLAALYLNIVGRGSETFATAHNTPPRNVLDELTLLPVGAFSGASAKFWLGVTPQAGLDILTNLLYGARTSLVIAGLATALSLVLGVLAGVIAGFYRGWIDGVLSRIMDVLLSFPTLLFSLALVSVSSIITTSSFARYAVIVFVLGFFSFPYIGRIVRGQVLSLREKEFVEAARSLGAGNARIMFREIAPNLVGPILVYTTLAIPNNILGEAGLSFLGVGVVPPTPSWGQMLSDAGGFIQVDPFYIFLPGLAIFITVLAFNLFGDGLRDALDPKARR</sequence>
<accession>A0A3A1U3G3</accession>
<evidence type="ECO:0000256" key="4">
    <source>
        <dbReference type="ARBA" id="ARBA00022692"/>
    </source>
</evidence>
<keyword evidence="10" id="KW-1185">Reference proteome</keyword>
<gene>
    <name evidence="9" type="ORF">D1781_05940</name>
</gene>
<dbReference type="CDD" id="cd06261">
    <property type="entry name" value="TM_PBP2"/>
    <property type="match status" value="1"/>
</dbReference>
<evidence type="ECO:0000256" key="2">
    <source>
        <dbReference type="ARBA" id="ARBA00022448"/>
    </source>
</evidence>
<dbReference type="Gene3D" id="1.10.3720.10">
    <property type="entry name" value="MetI-like"/>
    <property type="match status" value="1"/>
</dbReference>
<dbReference type="EMBL" id="QXTG01000001">
    <property type="protein sequence ID" value="RIX30923.1"/>
    <property type="molecule type" value="Genomic_DNA"/>
</dbReference>
<dbReference type="Pfam" id="PF00528">
    <property type="entry name" value="BPD_transp_1"/>
    <property type="match status" value="1"/>
</dbReference>
<comment type="caution">
    <text evidence="9">The sequence shown here is derived from an EMBL/GenBank/DDBJ whole genome shotgun (WGS) entry which is preliminary data.</text>
</comment>
<feature type="transmembrane region" description="Helical" evidence="7">
    <location>
        <begin position="221"/>
        <end position="242"/>
    </location>
</feature>
<evidence type="ECO:0000313" key="9">
    <source>
        <dbReference type="EMBL" id="RIX30923.1"/>
    </source>
</evidence>
<evidence type="ECO:0000256" key="6">
    <source>
        <dbReference type="ARBA" id="ARBA00023136"/>
    </source>
</evidence>
<dbReference type="PANTHER" id="PTHR43386">
    <property type="entry name" value="OLIGOPEPTIDE TRANSPORT SYSTEM PERMEASE PROTEIN APPC"/>
    <property type="match status" value="1"/>
</dbReference>
<keyword evidence="6 7" id="KW-0472">Membrane</keyword>
<dbReference type="InterPro" id="IPR025966">
    <property type="entry name" value="OppC_N"/>
</dbReference>
<comment type="subcellular location">
    <subcellularLocation>
        <location evidence="1 7">Cell membrane</location>
        <topology evidence="1 7">Multi-pass membrane protein</topology>
    </subcellularLocation>
</comment>
<evidence type="ECO:0000256" key="1">
    <source>
        <dbReference type="ARBA" id="ARBA00004651"/>
    </source>
</evidence>
<dbReference type="PANTHER" id="PTHR43386:SF1">
    <property type="entry name" value="D,D-DIPEPTIDE TRANSPORT SYSTEM PERMEASE PROTEIN DDPC-RELATED"/>
    <property type="match status" value="1"/>
</dbReference>
<feature type="transmembrane region" description="Helical" evidence="7">
    <location>
        <begin position="157"/>
        <end position="181"/>
    </location>
</feature>
<evidence type="ECO:0000256" key="3">
    <source>
        <dbReference type="ARBA" id="ARBA00022475"/>
    </source>
</evidence>
<dbReference type="PROSITE" id="PS50928">
    <property type="entry name" value="ABC_TM1"/>
    <property type="match status" value="1"/>
</dbReference>
<dbReference type="SUPFAM" id="SSF161098">
    <property type="entry name" value="MetI-like"/>
    <property type="match status" value="1"/>
</dbReference>
<evidence type="ECO:0000259" key="8">
    <source>
        <dbReference type="PROSITE" id="PS50928"/>
    </source>
</evidence>
<reference evidence="10" key="1">
    <citation type="submission" date="2018-09" db="EMBL/GenBank/DDBJ databases">
        <authorList>
            <person name="Kim I."/>
        </authorList>
    </citation>
    <scope>NUCLEOTIDE SEQUENCE [LARGE SCALE GENOMIC DNA]</scope>
    <source>
        <strain evidence="10">DD4a</strain>
    </source>
</reference>
<dbReference type="OrthoDB" id="9812701at2"/>
<dbReference type="GO" id="GO:0055085">
    <property type="term" value="P:transmembrane transport"/>
    <property type="evidence" value="ECO:0007669"/>
    <property type="project" value="InterPro"/>
</dbReference>
<keyword evidence="2 7" id="KW-0813">Transport</keyword>
<feature type="domain" description="ABC transmembrane type-1" evidence="8">
    <location>
        <begin position="153"/>
        <end position="349"/>
    </location>
</feature>
<dbReference type="InterPro" id="IPR050366">
    <property type="entry name" value="BP-dependent_transpt_permease"/>
</dbReference>
<dbReference type="GO" id="GO:0005886">
    <property type="term" value="C:plasma membrane"/>
    <property type="evidence" value="ECO:0007669"/>
    <property type="project" value="UniProtKB-SubCell"/>
</dbReference>
<proteinExistence type="inferred from homology"/>